<dbReference type="EMBL" id="CAXAMN010023720">
    <property type="protein sequence ID" value="CAK9080296.1"/>
    <property type="molecule type" value="Genomic_DNA"/>
</dbReference>
<reference evidence="2 3" key="1">
    <citation type="submission" date="2024-02" db="EMBL/GenBank/DDBJ databases">
        <authorList>
            <person name="Chen Y."/>
            <person name="Shah S."/>
            <person name="Dougan E. K."/>
            <person name="Thang M."/>
            <person name="Chan C."/>
        </authorList>
    </citation>
    <scope>NUCLEOTIDE SEQUENCE [LARGE SCALE GENOMIC DNA]</scope>
</reference>
<dbReference type="Proteomes" id="UP001642484">
    <property type="component" value="Unassembled WGS sequence"/>
</dbReference>
<proteinExistence type="predicted"/>
<gene>
    <name evidence="1" type="ORF">CCMP2556_LOCUS39396</name>
    <name evidence="2" type="ORF">CCMP2556_LOCUS39442</name>
</gene>
<evidence type="ECO:0000313" key="2">
    <source>
        <dbReference type="EMBL" id="CAK9080296.1"/>
    </source>
</evidence>
<sequence length="222" mass="25272">MAGALTLFAPDCSSWGLPCRGTSMRSFINPEGFESYQFVANANCMVSRMVLCIMLILSRSSYFLVEQPAQSLLYMHKRWQYLVNRVAWVFQVFFWMQLHGAKSPKRSMFMGNLRTMGMLDKGKYVDKTGQQRFTGRAAELKASQAYPRGLGACIRDLYSEQLQGGPHGGKIRELLENNGMQFPVVELQVQKFSTMSKETKKEGKWVTILDDRGTLYKDSNSD</sequence>
<comment type="caution">
    <text evidence="2">The sequence shown here is derived from an EMBL/GenBank/DDBJ whole genome shotgun (WGS) entry which is preliminary data.</text>
</comment>
<dbReference type="EMBL" id="CAXAMN010023708">
    <property type="protein sequence ID" value="CAK9080181.1"/>
    <property type="molecule type" value="Genomic_DNA"/>
</dbReference>
<protein>
    <submittedName>
        <fullName evidence="2">Uncharacterized protein</fullName>
    </submittedName>
</protein>
<accession>A0ABP0PWX5</accession>
<evidence type="ECO:0000313" key="1">
    <source>
        <dbReference type="EMBL" id="CAK9080181.1"/>
    </source>
</evidence>
<evidence type="ECO:0000313" key="3">
    <source>
        <dbReference type="Proteomes" id="UP001642484"/>
    </source>
</evidence>
<name>A0ABP0PWX5_9DINO</name>
<keyword evidence="3" id="KW-1185">Reference proteome</keyword>
<organism evidence="2 3">
    <name type="scientific">Durusdinium trenchii</name>
    <dbReference type="NCBI Taxonomy" id="1381693"/>
    <lineage>
        <taxon>Eukaryota</taxon>
        <taxon>Sar</taxon>
        <taxon>Alveolata</taxon>
        <taxon>Dinophyceae</taxon>
        <taxon>Suessiales</taxon>
        <taxon>Symbiodiniaceae</taxon>
        <taxon>Durusdinium</taxon>
    </lineage>
</organism>